<feature type="non-terminal residue" evidence="1">
    <location>
        <position position="201"/>
    </location>
</feature>
<reference evidence="1" key="1">
    <citation type="submission" date="2022-07" db="EMBL/GenBank/DDBJ databases">
        <title>Phylogenomic reconstructions and comparative analyses of Kickxellomycotina fungi.</title>
        <authorList>
            <person name="Reynolds N.K."/>
            <person name="Stajich J.E."/>
            <person name="Barry K."/>
            <person name="Grigoriev I.V."/>
            <person name="Crous P."/>
            <person name="Smith M.E."/>
        </authorList>
    </citation>
    <scope>NUCLEOTIDE SEQUENCE</scope>
    <source>
        <strain evidence="1">BCRC 34191</strain>
    </source>
</reference>
<protein>
    <submittedName>
        <fullName evidence="1">Uncharacterized protein</fullName>
    </submittedName>
</protein>
<accession>A0ACC1JP32</accession>
<sequence>MSTDARGAIIRASMPSLEHYDGAQLWGTRPSTTIGTRILKSLARARAAIIHNSPPAYSRGAWAIINDVPFPPPPPYAGSSRHPPTYAEALEIGVVASPLRAEERLHCGCHPNMSPPVSSGCREATNRTSGESVEATASSHNCCTTHLVTLPGDGYGKDELLPKYADIEDVPPVSLVVRQWRLGQAAFEKPPRHPHGFTNYR</sequence>
<dbReference type="EMBL" id="JANBUK010004272">
    <property type="protein sequence ID" value="KAJ2764488.1"/>
    <property type="molecule type" value="Genomic_DNA"/>
</dbReference>
<comment type="caution">
    <text evidence="1">The sequence shown here is derived from an EMBL/GenBank/DDBJ whole genome shotgun (WGS) entry which is preliminary data.</text>
</comment>
<gene>
    <name evidence="1" type="ORF">GGI18_006431</name>
</gene>
<keyword evidence="2" id="KW-1185">Reference proteome</keyword>
<dbReference type="Proteomes" id="UP001140066">
    <property type="component" value="Unassembled WGS sequence"/>
</dbReference>
<proteinExistence type="predicted"/>
<organism evidence="1 2">
    <name type="scientific">Coemansia linderi</name>
    <dbReference type="NCBI Taxonomy" id="2663919"/>
    <lineage>
        <taxon>Eukaryota</taxon>
        <taxon>Fungi</taxon>
        <taxon>Fungi incertae sedis</taxon>
        <taxon>Zoopagomycota</taxon>
        <taxon>Kickxellomycotina</taxon>
        <taxon>Kickxellomycetes</taxon>
        <taxon>Kickxellales</taxon>
        <taxon>Kickxellaceae</taxon>
        <taxon>Coemansia</taxon>
    </lineage>
</organism>
<evidence type="ECO:0000313" key="1">
    <source>
        <dbReference type="EMBL" id="KAJ2764488.1"/>
    </source>
</evidence>
<name>A0ACC1JP32_9FUNG</name>
<evidence type="ECO:0000313" key="2">
    <source>
        <dbReference type="Proteomes" id="UP001140066"/>
    </source>
</evidence>